<organism evidence="1 2">
    <name type="scientific">Ruminococcus bicirculans</name>
    <name type="common">ex Wegman et al. 2014</name>
    <dbReference type="NCBI Taxonomy" id="1160721"/>
    <lineage>
        <taxon>Bacteria</taxon>
        <taxon>Bacillati</taxon>
        <taxon>Bacillota</taxon>
        <taxon>Clostridia</taxon>
        <taxon>Eubacteriales</taxon>
        <taxon>Oscillospiraceae</taxon>
        <taxon>Ruminococcus</taxon>
    </lineage>
</organism>
<name>A0AAW6E113_9FIRM</name>
<dbReference type="AlphaFoldDB" id="A0AAW6E113"/>
<evidence type="ECO:0008006" key="3">
    <source>
        <dbReference type="Google" id="ProtNLM"/>
    </source>
</evidence>
<sequence>MNEVIKVYDIQSNSFRDINFSMNQTGFVLFNRSALSVFKCYYNICGFFYLDRIRSKIHLIDLNDCLIAIPEYSFIEIIDDCKSSLVEYNITERVDFRPSLGFICLYLQEKLDDISDYFTKLCYNIMQNNRLLNSFAKMNDSIIYPISEQELYAFAQNVFKLTHFDYISPDYDTSFKYTIDSLINGYHINFTKDDIEKYAYNISRLAYEKVAEYNG</sequence>
<reference evidence="1" key="1">
    <citation type="submission" date="2023-01" db="EMBL/GenBank/DDBJ databases">
        <title>Human gut microbiome strain richness.</title>
        <authorList>
            <person name="Chen-Liaw A."/>
        </authorList>
    </citation>
    <scope>NUCLEOTIDE SEQUENCE</scope>
    <source>
        <strain evidence="1">D59st1_B8_D59t2_181005</strain>
    </source>
</reference>
<gene>
    <name evidence="1" type="ORF">PNV70_06750</name>
</gene>
<dbReference type="EMBL" id="JAQMLS010000004">
    <property type="protein sequence ID" value="MDB8741766.1"/>
    <property type="molecule type" value="Genomic_DNA"/>
</dbReference>
<comment type="caution">
    <text evidence="1">The sequence shown here is derived from an EMBL/GenBank/DDBJ whole genome shotgun (WGS) entry which is preliminary data.</text>
</comment>
<evidence type="ECO:0000313" key="1">
    <source>
        <dbReference type="EMBL" id="MDB8741766.1"/>
    </source>
</evidence>
<dbReference type="Proteomes" id="UP001211421">
    <property type="component" value="Unassembled WGS sequence"/>
</dbReference>
<proteinExistence type="predicted"/>
<protein>
    <recommendedName>
        <fullName evidence="3">AraC family transcriptional regulator</fullName>
    </recommendedName>
</protein>
<accession>A0AAW6E113</accession>
<evidence type="ECO:0000313" key="2">
    <source>
        <dbReference type="Proteomes" id="UP001211421"/>
    </source>
</evidence>